<organism evidence="2 3">
    <name type="scientific">Azospirillum cavernae</name>
    <dbReference type="NCBI Taxonomy" id="2320860"/>
    <lineage>
        <taxon>Bacteria</taxon>
        <taxon>Pseudomonadati</taxon>
        <taxon>Pseudomonadota</taxon>
        <taxon>Alphaproteobacteria</taxon>
        <taxon>Rhodospirillales</taxon>
        <taxon>Azospirillaceae</taxon>
        <taxon>Azospirillum</taxon>
    </lineage>
</organism>
<feature type="transmembrane region" description="Helical" evidence="1">
    <location>
        <begin position="67"/>
        <end position="88"/>
    </location>
</feature>
<keyword evidence="1" id="KW-0472">Membrane</keyword>
<evidence type="ECO:0000256" key="1">
    <source>
        <dbReference type="SAM" id="Phobius"/>
    </source>
</evidence>
<keyword evidence="3" id="KW-1185">Reference proteome</keyword>
<dbReference type="Proteomes" id="UP000283458">
    <property type="component" value="Unassembled WGS sequence"/>
</dbReference>
<keyword evidence="1" id="KW-1133">Transmembrane helix</keyword>
<evidence type="ECO:0000313" key="2">
    <source>
        <dbReference type="EMBL" id="RJF79373.1"/>
    </source>
</evidence>
<protein>
    <submittedName>
        <fullName evidence="2">Uncharacterized protein</fullName>
    </submittedName>
</protein>
<keyword evidence="1" id="KW-0812">Transmembrane</keyword>
<evidence type="ECO:0000313" key="3">
    <source>
        <dbReference type="Proteomes" id="UP000283458"/>
    </source>
</evidence>
<dbReference type="AlphaFoldDB" id="A0A418VSC2"/>
<sequence>MGLFVWGVRCGLVRHGLAIVSQPGVDNSQWRRPDSHLAFRHGRRWTVQAVAARVPGRSIMNFDMQTYIALVGAASVIVVTVGVFVFLLTRGGK</sequence>
<dbReference type="EMBL" id="QYUL01000003">
    <property type="protein sequence ID" value="RJF79373.1"/>
    <property type="molecule type" value="Genomic_DNA"/>
</dbReference>
<reference evidence="2 3" key="1">
    <citation type="submission" date="2018-09" db="EMBL/GenBank/DDBJ databases">
        <authorList>
            <person name="Zhu H."/>
        </authorList>
    </citation>
    <scope>NUCLEOTIDE SEQUENCE [LARGE SCALE GENOMIC DNA]</scope>
    <source>
        <strain evidence="2 3">K2W22B-5</strain>
    </source>
</reference>
<gene>
    <name evidence="2" type="ORF">D3877_21580</name>
</gene>
<proteinExistence type="predicted"/>
<name>A0A418VSC2_9PROT</name>
<accession>A0A418VSC2</accession>
<comment type="caution">
    <text evidence="2">The sequence shown here is derived from an EMBL/GenBank/DDBJ whole genome shotgun (WGS) entry which is preliminary data.</text>
</comment>